<dbReference type="EMBL" id="CCSD01000100">
    <property type="protein sequence ID" value="CDZ91576.1"/>
    <property type="molecule type" value="Genomic_DNA"/>
</dbReference>
<evidence type="ECO:0000313" key="3">
    <source>
        <dbReference type="EMBL" id="CDZ91576.1"/>
    </source>
</evidence>
<dbReference type="RefSeq" id="WP_228287122.1">
    <property type="nucleotide sequence ID" value="NZ_CP023714.1"/>
</dbReference>
<evidence type="ECO:0000313" key="4">
    <source>
        <dbReference type="Proteomes" id="UP000042997"/>
    </source>
</evidence>
<dbReference type="Pfam" id="PF26327">
    <property type="entry name" value="LpqS"/>
    <property type="match status" value="1"/>
</dbReference>
<feature type="transmembrane region" description="Helical" evidence="2">
    <location>
        <begin position="84"/>
        <end position="103"/>
    </location>
</feature>
<protein>
    <submittedName>
        <fullName evidence="3">Uncharacterized protein</fullName>
    </submittedName>
</protein>
<dbReference type="AlphaFoldDB" id="A0A098BV25"/>
<feature type="region of interest" description="Disordered" evidence="1">
    <location>
        <begin position="50"/>
        <end position="79"/>
    </location>
</feature>
<gene>
    <name evidence="3" type="ORF">RHRU231_850036</name>
</gene>
<keyword evidence="2" id="KW-0472">Membrane</keyword>
<keyword evidence="2" id="KW-0812">Transmembrane</keyword>
<evidence type="ECO:0000256" key="1">
    <source>
        <dbReference type="SAM" id="MobiDB-lite"/>
    </source>
</evidence>
<evidence type="ECO:0000256" key="2">
    <source>
        <dbReference type="SAM" id="Phobius"/>
    </source>
</evidence>
<reference evidence="3 4" key="1">
    <citation type="journal article" date="2014" name="Genome Announc.">
        <title>Draft Genome Sequence of Propane- and Butane-Oxidizing Actinobacterium Rhodococcus ruber IEGM 231.</title>
        <authorList>
            <person name="Ivshina I.B."/>
            <person name="Kuyukina M.S."/>
            <person name="Krivoruchko A.V."/>
            <person name="Barbe V."/>
            <person name="Fischer C."/>
        </authorList>
    </citation>
    <scope>NUCLEOTIDE SEQUENCE [LARGE SCALE GENOMIC DNA]</scope>
</reference>
<proteinExistence type="predicted"/>
<accession>A0A098BV25</accession>
<keyword evidence="2" id="KW-1133">Transmembrane helix</keyword>
<sequence length="136" mass="14116">MTARSTSPPLRTAVALVVLYLLGYTLVQCGLTVADGHHHDDVHVSATAQPGAETAPGHAHVDHDSSGLDPHHDQLFLGPRADNAGRPIAVVTVVAVVVTAAIARRHAPTLSRAPPPAPAPARSGRAILDELCISRC</sequence>
<feature type="compositionally biased region" description="Basic and acidic residues" evidence="1">
    <location>
        <begin position="59"/>
        <end position="74"/>
    </location>
</feature>
<dbReference type="InterPro" id="IPR058714">
    <property type="entry name" value="LpqS"/>
</dbReference>
<dbReference type="eggNOG" id="ENOG5031GI9">
    <property type="taxonomic scope" value="Bacteria"/>
</dbReference>
<dbReference type="Proteomes" id="UP000042997">
    <property type="component" value="Unassembled WGS sequence"/>
</dbReference>
<feature type="transmembrane region" description="Helical" evidence="2">
    <location>
        <begin position="12"/>
        <end position="34"/>
    </location>
</feature>
<name>A0A098BV25_9NOCA</name>
<organism evidence="3 4">
    <name type="scientific">Rhodococcus ruber</name>
    <dbReference type="NCBI Taxonomy" id="1830"/>
    <lineage>
        <taxon>Bacteria</taxon>
        <taxon>Bacillati</taxon>
        <taxon>Actinomycetota</taxon>
        <taxon>Actinomycetes</taxon>
        <taxon>Mycobacteriales</taxon>
        <taxon>Nocardiaceae</taxon>
        <taxon>Rhodococcus</taxon>
    </lineage>
</organism>